<dbReference type="OrthoDB" id="276721at2759"/>
<dbReference type="AlphaFoldDB" id="A0A835LUV2"/>
<reference evidence="2 3" key="1">
    <citation type="submission" date="2020-10" db="EMBL/GenBank/DDBJ databases">
        <title>The Coptis chinensis genome and diversification of protoberbering-type alkaloids.</title>
        <authorList>
            <person name="Wang B."/>
            <person name="Shu S."/>
            <person name="Song C."/>
            <person name="Liu Y."/>
        </authorList>
    </citation>
    <scope>NUCLEOTIDE SEQUENCE [LARGE SCALE GENOMIC DNA]</scope>
    <source>
        <strain evidence="2">HL-2020</strain>
        <tissue evidence="2">Leaf</tissue>
    </source>
</reference>
<sequence length="99" mass="10642">MKRINGEANALAMKDAAKEYGVPKFILISVHDYNLPSFLLSSGYFTGKRKSQAVDAIRSYAHRITTSTERIILLLAHIASIDLLVLAAGGGVLLGALDV</sequence>
<keyword evidence="3" id="KW-1185">Reference proteome</keyword>
<name>A0A835LUV2_9MAGN</name>
<accession>A0A835LUV2</accession>
<gene>
    <name evidence="2" type="ORF">IFM89_009285</name>
</gene>
<proteinExistence type="predicted"/>
<evidence type="ECO:0000256" key="1">
    <source>
        <dbReference type="SAM" id="Phobius"/>
    </source>
</evidence>
<keyword evidence="1" id="KW-0472">Membrane</keyword>
<comment type="caution">
    <text evidence="2">The sequence shown here is derived from an EMBL/GenBank/DDBJ whole genome shotgun (WGS) entry which is preliminary data.</text>
</comment>
<feature type="transmembrane region" description="Helical" evidence="1">
    <location>
        <begin position="71"/>
        <end position="97"/>
    </location>
</feature>
<organism evidence="2 3">
    <name type="scientific">Coptis chinensis</name>
    <dbReference type="NCBI Taxonomy" id="261450"/>
    <lineage>
        <taxon>Eukaryota</taxon>
        <taxon>Viridiplantae</taxon>
        <taxon>Streptophyta</taxon>
        <taxon>Embryophyta</taxon>
        <taxon>Tracheophyta</taxon>
        <taxon>Spermatophyta</taxon>
        <taxon>Magnoliopsida</taxon>
        <taxon>Ranunculales</taxon>
        <taxon>Ranunculaceae</taxon>
        <taxon>Coptidoideae</taxon>
        <taxon>Coptis</taxon>
    </lineage>
</organism>
<evidence type="ECO:0000313" key="3">
    <source>
        <dbReference type="Proteomes" id="UP000631114"/>
    </source>
</evidence>
<keyword evidence="1" id="KW-1133">Transmembrane helix</keyword>
<keyword evidence="1" id="KW-0812">Transmembrane</keyword>
<dbReference type="EMBL" id="JADFTS010000004">
    <property type="protein sequence ID" value="KAF9608350.1"/>
    <property type="molecule type" value="Genomic_DNA"/>
</dbReference>
<protein>
    <submittedName>
        <fullName evidence="2">Uncharacterized protein</fullName>
    </submittedName>
</protein>
<evidence type="ECO:0000313" key="2">
    <source>
        <dbReference type="EMBL" id="KAF9608350.1"/>
    </source>
</evidence>
<dbReference type="Proteomes" id="UP000631114">
    <property type="component" value="Unassembled WGS sequence"/>
</dbReference>